<dbReference type="InterPro" id="IPR036928">
    <property type="entry name" value="AS_sf"/>
</dbReference>
<dbReference type="EMBL" id="CAJNIZ010003505">
    <property type="protein sequence ID" value="CAE7223125.1"/>
    <property type="molecule type" value="Genomic_DNA"/>
</dbReference>
<sequence length="135" mass="15289">DGIVTRDMYWDLNASFYISGAPYADVKKAVERAKSSTKRKDRSDDHIRKLVLPPWAAHDEPVHPDIAAQATGPEEKWDSKEIQHAGAWGGSCLGYERIMERRDALRNKFFKAWEKAGLDVLLCPVYPTPAPHVEE</sequence>
<evidence type="ECO:0000313" key="2">
    <source>
        <dbReference type="Proteomes" id="UP000649617"/>
    </source>
</evidence>
<dbReference type="Gene3D" id="3.90.1300.10">
    <property type="entry name" value="Amidase signature (AS) domain"/>
    <property type="match status" value="1"/>
</dbReference>
<protein>
    <submittedName>
        <fullName evidence="1">Nipblb protein</fullName>
    </submittedName>
</protein>
<feature type="non-terminal residue" evidence="1">
    <location>
        <position position="135"/>
    </location>
</feature>
<gene>
    <name evidence="1" type="primary">nipblb</name>
    <name evidence="1" type="ORF">SPIL2461_LOCUS3032</name>
</gene>
<dbReference type="SUPFAM" id="SSF75304">
    <property type="entry name" value="Amidase signature (AS) enzymes"/>
    <property type="match status" value="1"/>
</dbReference>
<dbReference type="Proteomes" id="UP000649617">
    <property type="component" value="Unassembled WGS sequence"/>
</dbReference>
<name>A0A812K9R0_SYMPI</name>
<proteinExistence type="predicted"/>
<comment type="caution">
    <text evidence="1">The sequence shown here is derived from an EMBL/GenBank/DDBJ whole genome shotgun (WGS) entry which is preliminary data.</text>
</comment>
<organism evidence="1 2">
    <name type="scientific">Symbiodinium pilosum</name>
    <name type="common">Dinoflagellate</name>
    <dbReference type="NCBI Taxonomy" id="2952"/>
    <lineage>
        <taxon>Eukaryota</taxon>
        <taxon>Sar</taxon>
        <taxon>Alveolata</taxon>
        <taxon>Dinophyceae</taxon>
        <taxon>Suessiales</taxon>
        <taxon>Symbiodiniaceae</taxon>
        <taxon>Symbiodinium</taxon>
    </lineage>
</organism>
<keyword evidence="2" id="KW-1185">Reference proteome</keyword>
<dbReference type="AlphaFoldDB" id="A0A812K9R0"/>
<evidence type="ECO:0000313" key="1">
    <source>
        <dbReference type="EMBL" id="CAE7223125.1"/>
    </source>
</evidence>
<accession>A0A812K9R0</accession>
<feature type="non-terminal residue" evidence="1">
    <location>
        <position position="1"/>
    </location>
</feature>
<reference evidence="1" key="1">
    <citation type="submission" date="2021-02" db="EMBL/GenBank/DDBJ databases">
        <authorList>
            <person name="Dougan E. K."/>
            <person name="Rhodes N."/>
            <person name="Thang M."/>
            <person name="Chan C."/>
        </authorList>
    </citation>
    <scope>NUCLEOTIDE SEQUENCE</scope>
</reference>
<dbReference type="OrthoDB" id="10596223at2759"/>